<dbReference type="InterPro" id="IPR025857">
    <property type="entry name" value="MacB_PCD"/>
</dbReference>
<feature type="transmembrane region" description="Helical" evidence="7">
    <location>
        <begin position="314"/>
        <end position="337"/>
    </location>
</feature>
<name>A0ABS2AI83_9ACTN</name>
<evidence type="ECO:0000256" key="5">
    <source>
        <dbReference type="ARBA" id="ARBA00023136"/>
    </source>
</evidence>
<evidence type="ECO:0000256" key="4">
    <source>
        <dbReference type="ARBA" id="ARBA00022989"/>
    </source>
</evidence>
<feature type="domain" description="ABC3 transporter permease C-terminal" evidence="8">
    <location>
        <begin position="715"/>
        <end position="831"/>
    </location>
</feature>
<evidence type="ECO:0000313" key="10">
    <source>
        <dbReference type="EMBL" id="MBM2619503.1"/>
    </source>
</evidence>
<feature type="transmembrane region" description="Helical" evidence="7">
    <location>
        <begin position="799"/>
        <end position="821"/>
    </location>
</feature>
<proteinExistence type="inferred from homology"/>
<evidence type="ECO:0000256" key="2">
    <source>
        <dbReference type="ARBA" id="ARBA00022475"/>
    </source>
</evidence>
<feature type="domain" description="MacB-like periplasmic core" evidence="9">
    <location>
        <begin position="483"/>
        <end position="682"/>
    </location>
</feature>
<feature type="transmembrane region" description="Helical" evidence="7">
    <location>
        <begin position="432"/>
        <end position="452"/>
    </location>
</feature>
<evidence type="ECO:0000259" key="8">
    <source>
        <dbReference type="Pfam" id="PF02687"/>
    </source>
</evidence>
<dbReference type="Pfam" id="PF02687">
    <property type="entry name" value="FtsX"/>
    <property type="match status" value="2"/>
</dbReference>
<accession>A0ABS2AI83</accession>
<keyword evidence="3 7" id="KW-0812">Transmembrane</keyword>
<evidence type="ECO:0000256" key="6">
    <source>
        <dbReference type="ARBA" id="ARBA00038076"/>
    </source>
</evidence>
<comment type="caution">
    <text evidence="10">The sequence shown here is derived from an EMBL/GenBank/DDBJ whole genome shotgun (WGS) entry which is preliminary data.</text>
</comment>
<dbReference type="InterPro" id="IPR003838">
    <property type="entry name" value="ABC3_permease_C"/>
</dbReference>
<comment type="subcellular location">
    <subcellularLocation>
        <location evidence="1">Cell membrane</location>
        <topology evidence="1">Multi-pass membrane protein</topology>
    </subcellularLocation>
</comment>
<keyword evidence="2" id="KW-1003">Cell membrane</keyword>
<evidence type="ECO:0000256" key="7">
    <source>
        <dbReference type="SAM" id="Phobius"/>
    </source>
</evidence>
<keyword evidence="5 7" id="KW-0472">Membrane</keyword>
<dbReference type="PANTHER" id="PTHR30572">
    <property type="entry name" value="MEMBRANE COMPONENT OF TRANSPORTER-RELATED"/>
    <property type="match status" value="1"/>
</dbReference>
<evidence type="ECO:0000256" key="1">
    <source>
        <dbReference type="ARBA" id="ARBA00004651"/>
    </source>
</evidence>
<dbReference type="InterPro" id="IPR050250">
    <property type="entry name" value="Macrolide_Exporter_MacB"/>
</dbReference>
<organism evidence="10 11">
    <name type="scientific">Paractinoplanes ovalisporus</name>
    <dbReference type="NCBI Taxonomy" id="2810368"/>
    <lineage>
        <taxon>Bacteria</taxon>
        <taxon>Bacillati</taxon>
        <taxon>Actinomycetota</taxon>
        <taxon>Actinomycetes</taxon>
        <taxon>Micromonosporales</taxon>
        <taxon>Micromonosporaceae</taxon>
        <taxon>Paractinoplanes</taxon>
    </lineage>
</organism>
<keyword evidence="4 7" id="KW-1133">Transmembrane helix</keyword>
<feature type="domain" description="ABC3 transporter permease C-terminal" evidence="8">
    <location>
        <begin position="270"/>
        <end position="388"/>
    </location>
</feature>
<feature type="transmembrane region" description="Helical" evidence="7">
    <location>
        <begin position="482"/>
        <end position="503"/>
    </location>
</feature>
<protein>
    <submittedName>
        <fullName evidence="10">ABC transporter permease</fullName>
    </submittedName>
</protein>
<feature type="domain" description="MacB-like periplasmic core" evidence="9">
    <location>
        <begin position="17"/>
        <end position="233"/>
    </location>
</feature>
<dbReference type="Pfam" id="PF12704">
    <property type="entry name" value="MacB_PCD"/>
    <property type="match status" value="2"/>
</dbReference>
<dbReference type="PANTHER" id="PTHR30572:SF4">
    <property type="entry name" value="ABC TRANSPORTER PERMEASE YTRF"/>
    <property type="match status" value="1"/>
</dbReference>
<feature type="transmembrane region" description="Helical" evidence="7">
    <location>
        <begin position="760"/>
        <end position="787"/>
    </location>
</feature>
<reference evidence="10 11" key="1">
    <citation type="submission" date="2021-01" db="EMBL/GenBank/DDBJ databases">
        <title>Actinoplanes sp. nov. LDG1-06 isolated from lichen.</title>
        <authorList>
            <person name="Saeng-In P."/>
            <person name="Phongsopitanun W."/>
            <person name="Kanchanasin P."/>
            <person name="Yuki M."/>
            <person name="Kudo T."/>
            <person name="Ohkuma M."/>
            <person name="Tanasupawat S."/>
        </authorList>
    </citation>
    <scope>NUCLEOTIDE SEQUENCE [LARGE SCALE GENOMIC DNA]</scope>
    <source>
        <strain evidence="10 11">LDG1-06</strain>
    </source>
</reference>
<dbReference type="RefSeq" id="WP_203379488.1">
    <property type="nucleotide sequence ID" value="NZ_JAENHP010000010.1"/>
</dbReference>
<comment type="similarity">
    <text evidence="6">Belongs to the ABC-4 integral membrane protein family.</text>
</comment>
<dbReference type="Proteomes" id="UP000632138">
    <property type="component" value="Unassembled WGS sequence"/>
</dbReference>
<feature type="transmembrane region" description="Helical" evidence="7">
    <location>
        <begin position="357"/>
        <end position="379"/>
    </location>
</feature>
<evidence type="ECO:0000313" key="11">
    <source>
        <dbReference type="Proteomes" id="UP000632138"/>
    </source>
</evidence>
<feature type="transmembrane region" description="Helical" evidence="7">
    <location>
        <begin position="407"/>
        <end position="426"/>
    </location>
</feature>
<feature type="transmembrane region" description="Helical" evidence="7">
    <location>
        <begin position="266"/>
        <end position="291"/>
    </location>
</feature>
<gene>
    <name evidence="10" type="ORF">JIG36_28510</name>
</gene>
<evidence type="ECO:0000256" key="3">
    <source>
        <dbReference type="ARBA" id="ARBA00022692"/>
    </source>
</evidence>
<evidence type="ECO:0000259" key="9">
    <source>
        <dbReference type="Pfam" id="PF12704"/>
    </source>
</evidence>
<sequence length="839" mass="86156">MLRATLKSLLSRKLRLVLSALSIVLAVMFVAAALVLQDTLNRSFDAAYRSAFDGVQLQVIGSSPLGGDASATPPVPLDETVVTAVSKVPGVAAARGEVRADGARIIGRDGKVPDADGQRVGVSWSDASGATLKEGRAPAAADEIVINAGLAEKTGYRVGDTAGVLTTRPNQTFTIVGIATYAGRDDLVNGEQTISFAPRTAGELMLGKAGSYSSVDISVAAGTDTGTLKADVQGVLGRELVVRTGDEAADDAAGPARSTSSSITRILLGFSGVAVLVGAFLIANAFSIVVTQRTKELALLRALGANRGQVRRSVLLEALIVSVLSSIVGFALGLLIGRAAASALGGSTGVPIAGFRLPVAALLVSFLVGIGVTLISALVPARRASRVAPVAAMRQALPTERPGKVRTIVGAVLFGLGVAALVAGAAGGAVGAIGVGGVATFVGIVLLTPALVRPATGLIRGLTRSTPARLGRLNAARNPQRAALTVVSLMIGVMLVTLVSTILTSYRSTVTQTVQDNLNAELIIYSSSAGPGTTPPSIDPSALQKMRQEPGVAAAAGFSYETARVDGKDQLVYAWDDVDQMSRIASVRALSGTIGTDRVMVNESTAKSMGLAVGDRTNVQLVRGPEVQLEVGAIFADTRVVDGFVVPWSQAGTGFRSPQPSQAYVQLADGATQADVRNRISTLLAGSPEVDVHDRSELIDDNAQALNMIISIVQVLLAIAMIIAILGVVNTLVLSILERVGELGMLRAVGMYRREVRRMIVTESVVMSVLGAVLGVVLGAGVGLAAVRAFNDQGITDVAIPWPLMLVYVVASAIVGVLAALAPAGRAAKLDVLTAVRAV</sequence>
<feature type="transmembrane region" description="Helical" evidence="7">
    <location>
        <begin position="715"/>
        <end position="737"/>
    </location>
</feature>
<dbReference type="EMBL" id="JAENHP010000010">
    <property type="protein sequence ID" value="MBM2619503.1"/>
    <property type="molecule type" value="Genomic_DNA"/>
</dbReference>
<keyword evidence="11" id="KW-1185">Reference proteome</keyword>